<proteinExistence type="predicted"/>
<sequence length="224" mass="22885">MRLLLVRHGQTPSNVRRVLDTAAPGPALTPLGESQAAALPAVLASHPIGAVYASTLLRTQLTAAPLAAALGLAVRVRDGIRELAAGELEMRGDGEAISTYLETVFAWSAGETGRSMPGGERGDEALARFDAVVAEAAAEGVTAALFSHGAAIRMWLAARAVNVTVDEVAWRELENAGVVTVTGSPGQGWCLEGWTESPVGPSGEAAESGPAGETPEDAPETPAG</sequence>
<gene>
    <name evidence="2" type="ORF">HCN52_19120</name>
</gene>
<protein>
    <submittedName>
        <fullName evidence="2">Histidine phosphatase family protein</fullName>
    </submittedName>
</protein>
<dbReference type="InterPro" id="IPR013078">
    <property type="entry name" value="His_Pase_superF_clade-1"/>
</dbReference>
<dbReference type="PROSITE" id="PS00175">
    <property type="entry name" value="PG_MUTASE"/>
    <property type="match status" value="1"/>
</dbReference>
<dbReference type="RefSeq" id="WP_168089687.1">
    <property type="nucleotide sequence ID" value="NZ_BHZH01000056.1"/>
</dbReference>
<accession>A0ABX1CIC1</accession>
<feature type="compositionally biased region" description="Acidic residues" evidence="1">
    <location>
        <begin position="214"/>
        <end position="224"/>
    </location>
</feature>
<comment type="caution">
    <text evidence="2">The sequence shown here is derived from an EMBL/GenBank/DDBJ whole genome shotgun (WGS) entry which is preliminary data.</text>
</comment>
<dbReference type="Proteomes" id="UP000727056">
    <property type="component" value="Unassembled WGS sequence"/>
</dbReference>
<dbReference type="InterPro" id="IPR029033">
    <property type="entry name" value="His_PPase_superfam"/>
</dbReference>
<name>A0ABX1CIC1_9ACTN</name>
<dbReference type="InterPro" id="IPR050275">
    <property type="entry name" value="PGM_Phosphatase"/>
</dbReference>
<keyword evidence="3" id="KW-1185">Reference proteome</keyword>
<dbReference type="CDD" id="cd07067">
    <property type="entry name" value="HP_PGM_like"/>
    <property type="match status" value="1"/>
</dbReference>
<organism evidence="2 3">
    <name type="scientific">Streptomyces bohaiensis</name>
    <dbReference type="NCBI Taxonomy" id="1431344"/>
    <lineage>
        <taxon>Bacteria</taxon>
        <taxon>Bacillati</taxon>
        <taxon>Actinomycetota</taxon>
        <taxon>Actinomycetes</taxon>
        <taxon>Kitasatosporales</taxon>
        <taxon>Streptomycetaceae</taxon>
        <taxon>Streptomyces</taxon>
    </lineage>
</organism>
<feature type="region of interest" description="Disordered" evidence="1">
    <location>
        <begin position="193"/>
        <end position="224"/>
    </location>
</feature>
<evidence type="ECO:0000256" key="1">
    <source>
        <dbReference type="SAM" id="MobiDB-lite"/>
    </source>
</evidence>
<dbReference type="SUPFAM" id="SSF53254">
    <property type="entry name" value="Phosphoglycerate mutase-like"/>
    <property type="match status" value="1"/>
</dbReference>
<dbReference type="PANTHER" id="PTHR48100">
    <property type="entry name" value="BROAD-SPECIFICITY PHOSPHATASE YOR283W-RELATED"/>
    <property type="match status" value="1"/>
</dbReference>
<dbReference type="PANTHER" id="PTHR48100:SF58">
    <property type="entry name" value="PE-PGRS FAMILY PROTEIN PE_PGRS11"/>
    <property type="match status" value="1"/>
</dbReference>
<evidence type="ECO:0000313" key="3">
    <source>
        <dbReference type="Proteomes" id="UP000727056"/>
    </source>
</evidence>
<dbReference type="SMART" id="SM00855">
    <property type="entry name" value="PGAM"/>
    <property type="match status" value="1"/>
</dbReference>
<reference evidence="2 3" key="1">
    <citation type="submission" date="2020-03" db="EMBL/GenBank/DDBJ databases">
        <title>Draft genome of Streptomyces sp. ventii, isolated from the Axial Seamount in the Pacific Ocean, and resequencing of the two type strains Streptomyces lonarensis strain NCL 716 and Streptomyces bohaiensis strain 11A07.</title>
        <authorList>
            <person name="Loughran R.M."/>
            <person name="Pfannmuller K.M."/>
            <person name="Wasson B.J."/>
            <person name="Deadmond M.C."/>
            <person name="Paddock B.E."/>
            <person name="Koyack M.J."/>
            <person name="Gallegos D.A."/>
            <person name="Mitchell E.A."/>
            <person name="Ushijima B."/>
            <person name="Saw J.H."/>
            <person name="Mcphail K.L."/>
            <person name="Videau P."/>
        </authorList>
    </citation>
    <scope>NUCLEOTIDE SEQUENCE [LARGE SCALE GENOMIC DNA]</scope>
    <source>
        <strain evidence="2 3">11A07</strain>
    </source>
</reference>
<dbReference type="Gene3D" id="3.40.50.1240">
    <property type="entry name" value="Phosphoglycerate mutase-like"/>
    <property type="match status" value="1"/>
</dbReference>
<dbReference type="Pfam" id="PF00300">
    <property type="entry name" value="His_Phos_1"/>
    <property type="match status" value="1"/>
</dbReference>
<dbReference type="InterPro" id="IPR001345">
    <property type="entry name" value="PG/BPGM_mutase_AS"/>
</dbReference>
<dbReference type="EMBL" id="JAAVJC010000223">
    <property type="protein sequence ID" value="NJQ16989.1"/>
    <property type="molecule type" value="Genomic_DNA"/>
</dbReference>
<evidence type="ECO:0000313" key="2">
    <source>
        <dbReference type="EMBL" id="NJQ16989.1"/>
    </source>
</evidence>